<evidence type="ECO:0000259" key="3">
    <source>
        <dbReference type="Pfam" id="PF03081"/>
    </source>
</evidence>
<comment type="caution">
    <text evidence="4">The sequence shown here is derived from an EMBL/GenBank/DDBJ whole genome shotgun (WGS) entry which is preliminary data.</text>
</comment>
<dbReference type="InterPro" id="IPR046364">
    <property type="entry name" value="Exo70_C"/>
</dbReference>
<keyword evidence="2" id="KW-0813">Transport</keyword>
<dbReference type="EMBL" id="JACAZI010000002">
    <property type="protein sequence ID" value="KAF7369327.1"/>
    <property type="molecule type" value="Genomic_DNA"/>
</dbReference>
<dbReference type="GO" id="GO:0006887">
    <property type="term" value="P:exocytosis"/>
    <property type="evidence" value="ECO:0007669"/>
    <property type="project" value="InterPro"/>
</dbReference>
<feature type="domain" description="Exocyst complex subunit Exo70 C-terminal" evidence="3">
    <location>
        <begin position="3"/>
        <end position="47"/>
    </location>
</feature>
<name>A0A8H7DDU4_9AGAR</name>
<dbReference type="AlphaFoldDB" id="A0A8H7DDU4"/>
<evidence type="ECO:0000313" key="5">
    <source>
        <dbReference type="Proteomes" id="UP000620124"/>
    </source>
</evidence>
<gene>
    <name evidence="4" type="ORF">MVEN_00261000</name>
</gene>
<sequence>MAIGKDVVKLVVPSLVSFMNKYREQEFGKNPQKYIKQSSDDVERQLKAIYR</sequence>
<protein>
    <submittedName>
        <fullName evidence="4">Exocyst complex protein EXO70</fullName>
    </submittedName>
</protein>
<accession>A0A8H7DDU4</accession>
<reference evidence="4" key="1">
    <citation type="submission" date="2020-05" db="EMBL/GenBank/DDBJ databases">
        <title>Mycena genomes resolve the evolution of fungal bioluminescence.</title>
        <authorList>
            <person name="Tsai I.J."/>
        </authorList>
    </citation>
    <scope>NUCLEOTIDE SEQUENCE</scope>
    <source>
        <strain evidence="4">CCC161011</strain>
    </source>
</reference>
<dbReference type="Proteomes" id="UP000620124">
    <property type="component" value="Unassembled WGS sequence"/>
</dbReference>
<evidence type="ECO:0000256" key="1">
    <source>
        <dbReference type="ARBA" id="ARBA00006756"/>
    </source>
</evidence>
<dbReference type="GO" id="GO:0000145">
    <property type="term" value="C:exocyst"/>
    <property type="evidence" value="ECO:0007669"/>
    <property type="project" value="InterPro"/>
</dbReference>
<proteinExistence type="inferred from homology"/>
<organism evidence="4 5">
    <name type="scientific">Mycena venus</name>
    <dbReference type="NCBI Taxonomy" id="2733690"/>
    <lineage>
        <taxon>Eukaryota</taxon>
        <taxon>Fungi</taxon>
        <taxon>Dikarya</taxon>
        <taxon>Basidiomycota</taxon>
        <taxon>Agaricomycotina</taxon>
        <taxon>Agaricomycetes</taxon>
        <taxon>Agaricomycetidae</taxon>
        <taxon>Agaricales</taxon>
        <taxon>Marasmiineae</taxon>
        <taxon>Mycenaceae</taxon>
        <taxon>Mycena</taxon>
    </lineage>
</organism>
<dbReference type="InterPro" id="IPR016159">
    <property type="entry name" value="Cullin_repeat-like_dom_sf"/>
</dbReference>
<dbReference type="GO" id="GO:0005546">
    <property type="term" value="F:phosphatidylinositol-4,5-bisphosphate binding"/>
    <property type="evidence" value="ECO:0007669"/>
    <property type="project" value="InterPro"/>
</dbReference>
<keyword evidence="5" id="KW-1185">Reference proteome</keyword>
<dbReference type="SUPFAM" id="SSF74788">
    <property type="entry name" value="Cullin repeat-like"/>
    <property type="match status" value="1"/>
</dbReference>
<evidence type="ECO:0000256" key="2">
    <source>
        <dbReference type="ARBA" id="ARBA00022448"/>
    </source>
</evidence>
<dbReference type="OrthoDB" id="1922221at2759"/>
<evidence type="ECO:0000313" key="4">
    <source>
        <dbReference type="EMBL" id="KAF7369327.1"/>
    </source>
</evidence>
<dbReference type="Gene3D" id="1.20.1280.170">
    <property type="entry name" value="Exocyst complex component Exo70"/>
    <property type="match status" value="1"/>
</dbReference>
<comment type="similarity">
    <text evidence="1">Belongs to the EXO70 family.</text>
</comment>
<dbReference type="Pfam" id="PF03081">
    <property type="entry name" value="Exo70_C"/>
    <property type="match status" value="1"/>
</dbReference>